<reference evidence="1 2" key="1">
    <citation type="journal article" date="2012" name="J. Bacteriol.">
        <title>Draft Genome Sequence of the Purple Photosynthetic Bacterium Phaeospirillum molischianum DSM120, a Particularly Versatile Bacterium.</title>
        <authorList>
            <person name="Duquesne K."/>
            <person name="Prima V."/>
            <person name="Ji B."/>
            <person name="Rouy Z."/>
            <person name="Medigue C."/>
            <person name="Talla E."/>
            <person name="Sturgis J.N."/>
        </authorList>
    </citation>
    <scope>NUCLEOTIDE SEQUENCE [LARGE SCALE GENOMIC DNA]</scope>
    <source>
        <strain evidence="2">DSM120</strain>
    </source>
</reference>
<accession>H8FTB2</accession>
<comment type="caution">
    <text evidence="1">The sequence shown here is derived from an EMBL/GenBank/DDBJ whole genome shotgun (WGS) entry which is preliminary data.</text>
</comment>
<protein>
    <submittedName>
        <fullName evidence="1">Uncharacterized protein</fullName>
    </submittedName>
</protein>
<evidence type="ECO:0000313" key="1">
    <source>
        <dbReference type="EMBL" id="CCG41600.1"/>
    </source>
</evidence>
<sequence>MDCHNAGGNAAPLHTASLPITLDTLIGLDAIVGKIKPNSTEHRAFDALSTVVRHGIKAILDRPAANELVLCWKLRQIGGEIDTVPGESFEVDDEDRRRLSILVADLKRFGLVPGAKGRAAA</sequence>
<name>H8FTB2_MAGML</name>
<dbReference type="RefSeq" id="WP_002728830.1">
    <property type="nucleotide sequence ID" value="NZ_CAHP01000021.1"/>
</dbReference>
<dbReference type="STRING" id="1150626.PHAMO_280134"/>
<dbReference type="AlphaFoldDB" id="H8FTB2"/>
<gene>
    <name evidence="1" type="ORF">PHAMO_280134</name>
</gene>
<organism evidence="1 2">
    <name type="scientific">Magnetospirillum molischianum DSM 120</name>
    <dbReference type="NCBI Taxonomy" id="1150626"/>
    <lineage>
        <taxon>Bacteria</taxon>
        <taxon>Pseudomonadati</taxon>
        <taxon>Pseudomonadota</taxon>
        <taxon>Alphaproteobacteria</taxon>
        <taxon>Rhodospirillales</taxon>
        <taxon>Rhodospirillaceae</taxon>
        <taxon>Magnetospirillum</taxon>
    </lineage>
</organism>
<proteinExistence type="predicted"/>
<keyword evidence="2" id="KW-1185">Reference proteome</keyword>
<dbReference type="Proteomes" id="UP000004169">
    <property type="component" value="Unassembled WGS sequence"/>
</dbReference>
<evidence type="ECO:0000313" key="2">
    <source>
        <dbReference type="Proteomes" id="UP000004169"/>
    </source>
</evidence>
<dbReference type="EMBL" id="CAHP01000021">
    <property type="protein sequence ID" value="CCG41600.1"/>
    <property type="molecule type" value="Genomic_DNA"/>
</dbReference>